<feature type="chain" id="PRO_5047270706" evidence="1">
    <location>
        <begin position="34"/>
        <end position="190"/>
    </location>
</feature>
<keyword evidence="3" id="KW-1185">Reference proteome</keyword>
<gene>
    <name evidence="2" type="ORF">KHQ06_13800</name>
</gene>
<evidence type="ECO:0000313" key="2">
    <source>
        <dbReference type="EMBL" id="QVI23791.1"/>
    </source>
</evidence>
<feature type="signal peptide" evidence="1">
    <location>
        <begin position="1"/>
        <end position="33"/>
    </location>
</feature>
<dbReference type="EMBL" id="CP074371">
    <property type="protein sequence ID" value="QVI23791.1"/>
    <property type="molecule type" value="Genomic_DNA"/>
</dbReference>
<protein>
    <submittedName>
        <fullName evidence="2">Uncharacterized protein</fullName>
    </submittedName>
</protein>
<keyword evidence="1" id="KW-0732">Signal</keyword>
<reference evidence="2 3" key="1">
    <citation type="submission" date="2021-04" db="EMBL/GenBank/DDBJ databases">
        <title>Nocardia tengchongensis.</title>
        <authorList>
            <person name="Zhuang k."/>
            <person name="Ran Y."/>
            <person name="Li W."/>
        </authorList>
    </citation>
    <scope>NUCLEOTIDE SEQUENCE [LARGE SCALE GENOMIC DNA]</scope>
    <source>
        <strain evidence="2 3">CFH S0057</strain>
    </source>
</reference>
<proteinExistence type="predicted"/>
<dbReference type="Proteomes" id="UP000683310">
    <property type="component" value="Chromosome"/>
</dbReference>
<sequence>MRTRTSARNLAAAGLTAAASALTVLSAGTAAHADIVGTGMTVQGSNFQVGQTYNVVVPISGCYSPGLSDTSGGVTIRSAWAVTSSMPAGTPCSGTTSTTTIHWTPLTPGTHVLGLGYGNTNPNLPPYTDQGTATVEVGGTASTDPKSCGDAAAKLCTTVHGTPQVGCELSVTISNIPASVASSARPSSRA</sequence>
<name>A0ABX8CWU0_9NOCA</name>
<organism evidence="2 3">
    <name type="scientific">Nocardia tengchongensis</name>
    <dbReference type="NCBI Taxonomy" id="2055889"/>
    <lineage>
        <taxon>Bacteria</taxon>
        <taxon>Bacillati</taxon>
        <taxon>Actinomycetota</taxon>
        <taxon>Actinomycetes</taxon>
        <taxon>Mycobacteriales</taxon>
        <taxon>Nocardiaceae</taxon>
        <taxon>Nocardia</taxon>
    </lineage>
</organism>
<accession>A0ABX8CWU0</accession>
<evidence type="ECO:0000256" key="1">
    <source>
        <dbReference type="SAM" id="SignalP"/>
    </source>
</evidence>
<evidence type="ECO:0000313" key="3">
    <source>
        <dbReference type="Proteomes" id="UP000683310"/>
    </source>
</evidence>